<dbReference type="InterPro" id="IPR001789">
    <property type="entry name" value="Sig_transdc_resp-reg_receiver"/>
</dbReference>
<dbReference type="SMART" id="SM00388">
    <property type="entry name" value="HisKA"/>
    <property type="match status" value="1"/>
</dbReference>
<dbReference type="AlphaFoldDB" id="A0A7C9KKQ2"/>
<dbReference type="InterPro" id="IPR003661">
    <property type="entry name" value="HisK_dim/P_dom"/>
</dbReference>
<evidence type="ECO:0000313" key="10">
    <source>
        <dbReference type="Proteomes" id="UP000481327"/>
    </source>
</evidence>
<dbReference type="Gene3D" id="1.10.287.130">
    <property type="match status" value="1"/>
</dbReference>
<dbReference type="SMART" id="SM00448">
    <property type="entry name" value="REC"/>
    <property type="match status" value="1"/>
</dbReference>
<dbReference type="GO" id="GO:0000155">
    <property type="term" value="F:phosphorelay sensor kinase activity"/>
    <property type="evidence" value="ECO:0007669"/>
    <property type="project" value="InterPro"/>
</dbReference>
<keyword evidence="6" id="KW-1133">Transmembrane helix</keyword>
<evidence type="ECO:0000313" key="9">
    <source>
        <dbReference type="EMBL" id="MQT15764.1"/>
    </source>
</evidence>
<dbReference type="InterPro" id="IPR007891">
    <property type="entry name" value="CHASE3"/>
</dbReference>
<dbReference type="InterPro" id="IPR036890">
    <property type="entry name" value="HATPase_C_sf"/>
</dbReference>
<dbReference type="EMBL" id="WIOL01000001">
    <property type="protein sequence ID" value="MQT15764.1"/>
    <property type="molecule type" value="Genomic_DNA"/>
</dbReference>
<evidence type="ECO:0000256" key="6">
    <source>
        <dbReference type="SAM" id="Phobius"/>
    </source>
</evidence>
<dbReference type="Proteomes" id="UP000481327">
    <property type="component" value="Unassembled WGS sequence"/>
</dbReference>
<dbReference type="OrthoDB" id="9796100at2"/>
<evidence type="ECO:0000256" key="5">
    <source>
        <dbReference type="SAM" id="Coils"/>
    </source>
</evidence>
<name>A0A7C9KKQ2_9SPHN</name>
<evidence type="ECO:0000256" key="3">
    <source>
        <dbReference type="ARBA" id="ARBA00022553"/>
    </source>
</evidence>
<dbReference type="InterPro" id="IPR005467">
    <property type="entry name" value="His_kinase_dom"/>
</dbReference>
<dbReference type="Pfam" id="PF05227">
    <property type="entry name" value="CHASE3"/>
    <property type="match status" value="1"/>
</dbReference>
<dbReference type="InterPro" id="IPR003594">
    <property type="entry name" value="HATPase_dom"/>
</dbReference>
<evidence type="ECO:0000259" key="8">
    <source>
        <dbReference type="PROSITE" id="PS50110"/>
    </source>
</evidence>
<keyword evidence="10" id="KW-1185">Reference proteome</keyword>
<keyword evidence="6" id="KW-0812">Transmembrane</keyword>
<dbReference type="InterPro" id="IPR011006">
    <property type="entry name" value="CheY-like_superfamily"/>
</dbReference>
<dbReference type="PRINTS" id="PR00344">
    <property type="entry name" value="BCTRLSENSOR"/>
</dbReference>
<dbReference type="InterPro" id="IPR036097">
    <property type="entry name" value="HisK_dim/P_sf"/>
</dbReference>
<feature type="transmembrane region" description="Helical" evidence="6">
    <location>
        <begin position="174"/>
        <end position="198"/>
    </location>
</feature>
<dbReference type="EC" id="2.7.13.3" evidence="2"/>
<evidence type="ECO:0000259" key="7">
    <source>
        <dbReference type="PROSITE" id="PS50109"/>
    </source>
</evidence>
<evidence type="ECO:0000256" key="1">
    <source>
        <dbReference type="ARBA" id="ARBA00000085"/>
    </source>
</evidence>
<dbReference type="PROSITE" id="PS50109">
    <property type="entry name" value="HIS_KIN"/>
    <property type="match status" value="1"/>
</dbReference>
<dbReference type="Pfam" id="PF02518">
    <property type="entry name" value="HATPase_c"/>
    <property type="match status" value="1"/>
</dbReference>
<protein>
    <recommendedName>
        <fullName evidence="2">histidine kinase</fullName>
        <ecNumber evidence="2">2.7.13.3</ecNumber>
    </recommendedName>
</protein>
<accession>A0A7C9KKQ2</accession>
<reference evidence="9 10" key="1">
    <citation type="submission" date="2019-09" db="EMBL/GenBank/DDBJ databases">
        <title>Polymorphobacter sp. isolated from a lake in China.</title>
        <authorList>
            <person name="Liu Z."/>
        </authorList>
    </citation>
    <scope>NUCLEOTIDE SEQUENCE [LARGE SCALE GENOMIC DNA]</scope>
    <source>
        <strain evidence="9 10">D40P</strain>
    </source>
</reference>
<dbReference type="SUPFAM" id="SSF52172">
    <property type="entry name" value="CheY-like"/>
    <property type="match status" value="1"/>
</dbReference>
<dbReference type="PANTHER" id="PTHR43065:SF49">
    <property type="entry name" value="HISTIDINE KINASE"/>
    <property type="match status" value="1"/>
</dbReference>
<evidence type="ECO:0000256" key="4">
    <source>
        <dbReference type="PROSITE-ProRule" id="PRU00169"/>
    </source>
</evidence>
<feature type="coiled-coil region" evidence="5">
    <location>
        <begin position="200"/>
        <end position="230"/>
    </location>
</feature>
<organism evidence="9 10">
    <name type="scientific">Sandarakinorhabdus fusca</name>
    <dbReference type="NCBI Taxonomy" id="1439888"/>
    <lineage>
        <taxon>Bacteria</taxon>
        <taxon>Pseudomonadati</taxon>
        <taxon>Pseudomonadota</taxon>
        <taxon>Alphaproteobacteria</taxon>
        <taxon>Sphingomonadales</taxon>
        <taxon>Sphingosinicellaceae</taxon>
        <taxon>Sandarakinorhabdus</taxon>
    </lineage>
</organism>
<dbReference type="SUPFAM" id="SSF55874">
    <property type="entry name" value="ATPase domain of HSP90 chaperone/DNA topoisomerase II/histidine kinase"/>
    <property type="match status" value="1"/>
</dbReference>
<dbReference type="Pfam" id="PF00072">
    <property type="entry name" value="Response_reg"/>
    <property type="match status" value="1"/>
</dbReference>
<dbReference type="CDD" id="cd19410">
    <property type="entry name" value="HK9-like_sensor"/>
    <property type="match status" value="1"/>
</dbReference>
<sequence length="613" mass="65176">MEGRRFRSLAISIIGFALLLVAAVAAIALKSQQDIAASWMRHTIAVESLVNRVQSLVADAESGQRGYLITGRASYLDSYDTALRELPPALRSLASETADNRTQQRNVAALDAAIDRKLTELARTVALRRQGDMAAALAIMNQDAGLVSMQKVRTAAEAMRLVERRLYDDRAAQVWITGAMAQAVLVGAAALIVLLAILSLRDAQARLRDLRAANDRLNAEIAERASAEGQVRQLLKVQAIGQLTGGIAHDFNNMLTIVIGSLDLARRRLTGQEAPAVARGIDNAMAGASRAAALTARLLAFSRQQPLEPAVVDANKLVGGMSELLQRAIGESIAIETVLAGGLWKVFADPGQIENAIVNIGVNARDAMPDGGKLTIETHNCDLDDRYARSHAEVTAGQYVLIAVSDTGTGMSTDVIDRAFEPFYTTKGVGQGTGLGLSQVFGFVKQSGGHVKIYSEPGHGTTIKMYFPRHSGAAVVTAPPVERAASVASPGDVILVVEDEAEVRRVSVEALESCGYTVIEAASPEAALAHLAAAPAITLLFTDIVMPGMTGRQLADIALAQRPGLRVLFTTGYTRNAIVHNGMVDPGTNFLAKPFTLDQLADKVRDVLDQPVA</sequence>
<comment type="catalytic activity">
    <reaction evidence="1">
        <text>ATP + protein L-histidine = ADP + protein N-phospho-L-histidine.</text>
        <dbReference type="EC" id="2.7.13.3"/>
    </reaction>
</comment>
<gene>
    <name evidence="9" type="ORF">F3168_00605</name>
</gene>
<dbReference type="InterPro" id="IPR004358">
    <property type="entry name" value="Sig_transdc_His_kin-like_C"/>
</dbReference>
<keyword evidence="5" id="KW-0175">Coiled coil</keyword>
<keyword evidence="6" id="KW-0472">Membrane</keyword>
<dbReference type="Gene3D" id="3.40.50.2300">
    <property type="match status" value="1"/>
</dbReference>
<proteinExistence type="predicted"/>
<dbReference type="CDD" id="cd16919">
    <property type="entry name" value="HATPase_CckA-like"/>
    <property type="match status" value="1"/>
</dbReference>
<dbReference type="PANTHER" id="PTHR43065">
    <property type="entry name" value="SENSOR HISTIDINE KINASE"/>
    <property type="match status" value="1"/>
</dbReference>
<dbReference type="PROSITE" id="PS50110">
    <property type="entry name" value="RESPONSE_REGULATORY"/>
    <property type="match status" value="1"/>
</dbReference>
<evidence type="ECO:0000256" key="2">
    <source>
        <dbReference type="ARBA" id="ARBA00012438"/>
    </source>
</evidence>
<comment type="caution">
    <text evidence="9">The sequence shown here is derived from an EMBL/GenBank/DDBJ whole genome shotgun (WGS) entry which is preliminary data.</text>
</comment>
<keyword evidence="3 4" id="KW-0597">Phosphoprotein</keyword>
<dbReference type="SMART" id="SM00387">
    <property type="entry name" value="HATPase_c"/>
    <property type="match status" value="1"/>
</dbReference>
<feature type="modified residue" description="4-aspartylphosphate" evidence="4">
    <location>
        <position position="543"/>
    </location>
</feature>
<feature type="domain" description="Response regulatory" evidence="8">
    <location>
        <begin position="493"/>
        <end position="608"/>
    </location>
</feature>
<dbReference type="Gene3D" id="3.30.565.10">
    <property type="entry name" value="Histidine kinase-like ATPase, C-terminal domain"/>
    <property type="match status" value="1"/>
</dbReference>
<dbReference type="SUPFAM" id="SSF47384">
    <property type="entry name" value="Homodimeric domain of signal transducing histidine kinase"/>
    <property type="match status" value="1"/>
</dbReference>
<feature type="domain" description="Histidine kinase" evidence="7">
    <location>
        <begin position="246"/>
        <end position="471"/>
    </location>
</feature>